<dbReference type="InterPro" id="IPR001937">
    <property type="entry name" value="GalP_UDPtransf1"/>
</dbReference>
<dbReference type="RefSeq" id="WP_230741501.1">
    <property type="nucleotide sequence ID" value="NZ_PGCK01000004.1"/>
</dbReference>
<dbReference type="Gene3D" id="3.30.428.10">
    <property type="entry name" value="HIT-like"/>
    <property type="match status" value="2"/>
</dbReference>
<dbReference type="GO" id="GO:0008270">
    <property type="term" value="F:zinc ion binding"/>
    <property type="evidence" value="ECO:0007669"/>
    <property type="project" value="InterPro"/>
</dbReference>
<evidence type="ECO:0000259" key="2">
    <source>
        <dbReference type="Pfam" id="PF16268"/>
    </source>
</evidence>
<dbReference type="InterPro" id="IPR036265">
    <property type="entry name" value="HIT-like_sf"/>
</dbReference>
<evidence type="ECO:0000313" key="4">
    <source>
        <dbReference type="Proteomes" id="UP001320159"/>
    </source>
</evidence>
<feature type="active site" description="Tele-UMP-histidine intermediate" evidence="1">
    <location>
        <position position="189"/>
    </location>
</feature>
<organism evidence="3 4">
    <name type="scientific">Methanooceanicella nereidis</name>
    <dbReference type="NCBI Taxonomy" id="2052831"/>
    <lineage>
        <taxon>Archaea</taxon>
        <taxon>Methanobacteriati</taxon>
        <taxon>Methanobacteriota</taxon>
        <taxon>Stenosarchaea group</taxon>
        <taxon>Methanomicrobia</taxon>
        <taxon>Methanocellales</taxon>
        <taxon>Methanocellaceae</taxon>
        <taxon>Methanooceanicella</taxon>
    </lineage>
</organism>
<keyword evidence="3" id="KW-0808">Transferase</keyword>
<feature type="domain" description="DUF4921" evidence="2">
    <location>
        <begin position="164"/>
        <end position="329"/>
    </location>
</feature>
<evidence type="ECO:0000313" key="3">
    <source>
        <dbReference type="EMBL" id="MCD1294669.1"/>
    </source>
</evidence>
<dbReference type="InterPro" id="IPR053177">
    <property type="entry name" value="ADP-glucose_phosphorylase"/>
</dbReference>
<comment type="caution">
    <text evidence="3">The sequence shown here is derived from an EMBL/GenBank/DDBJ whole genome shotgun (WGS) entry which is preliminary data.</text>
</comment>
<dbReference type="GO" id="GO:0006012">
    <property type="term" value="P:galactose metabolic process"/>
    <property type="evidence" value="ECO:0007669"/>
    <property type="project" value="InterPro"/>
</dbReference>
<proteinExistence type="predicted"/>
<evidence type="ECO:0000256" key="1">
    <source>
        <dbReference type="PIRSR" id="PIRSR000808-1"/>
    </source>
</evidence>
<dbReference type="GO" id="GO:0008108">
    <property type="term" value="F:UDP-glucose:hexose-1-phosphate uridylyltransferase activity"/>
    <property type="evidence" value="ECO:0007669"/>
    <property type="project" value="InterPro"/>
</dbReference>
<keyword evidence="3" id="KW-0548">Nucleotidyltransferase</keyword>
<dbReference type="PANTHER" id="PTHR42763">
    <property type="entry name" value="ADP-GLUCOSE PHOSPHORYLASE"/>
    <property type="match status" value="1"/>
</dbReference>
<dbReference type="Pfam" id="PF16268">
    <property type="entry name" value="DUF4921"/>
    <property type="match status" value="1"/>
</dbReference>
<sequence>MNKIRRDYFTDHRVIIATERAKRPTDFIKEKPSAANKIKCPACGKTVSDEGNACQACAFCAGNEHLTPPGKTIYYSSTVGICQDADIDGKPRRSDWLVRVIPNLYPAVKPEDPESGQYEEMVASGVHEVIVESPEHGRQPQFMSDDEIKLLFQAYSDRFIEVSRLPFVRYVSIFRNHGKDAGASLSHPHSQLITLPVVPGMIRDQFDKDYTKIMVKEENSPRLVLTTEHTLAFAPYASSFPYEIWVFPRKPRKNISELTVEERDDFAIAMRDVLSRLYRLLSDPPYNYCFMQSVSEDMHMHIRICPKLGMLAGFELNTGMNINSVPPEDAARSLREI</sequence>
<dbReference type="Proteomes" id="UP001320159">
    <property type="component" value="Unassembled WGS sequence"/>
</dbReference>
<gene>
    <name evidence="3" type="ORF">CUJ83_06605</name>
</gene>
<dbReference type="PANTHER" id="PTHR42763:SF2">
    <property type="entry name" value="ADP-GLUCOSE PHOSPHORYLASE"/>
    <property type="match status" value="1"/>
</dbReference>
<dbReference type="SUPFAM" id="SSF54197">
    <property type="entry name" value="HIT-like"/>
    <property type="match status" value="2"/>
</dbReference>
<name>A0AAP2RCC2_9EURY</name>
<dbReference type="InterPro" id="IPR032576">
    <property type="entry name" value="DUF4921"/>
</dbReference>
<reference evidence="3 4" key="1">
    <citation type="submission" date="2017-11" db="EMBL/GenBank/DDBJ databases">
        <title>Isolation and Characterization of Family Methanocellaceae Species from Potential Methane Hydrate Area Offshore Southwestern Taiwan.</title>
        <authorList>
            <person name="Zhang W.-L."/>
            <person name="Chen W.-C."/>
            <person name="Lai M.-C."/>
            <person name="Chen S.-C."/>
        </authorList>
    </citation>
    <scope>NUCLEOTIDE SEQUENCE [LARGE SCALE GENOMIC DNA]</scope>
    <source>
        <strain evidence="3 4">CWC-04</strain>
    </source>
</reference>
<dbReference type="AlphaFoldDB" id="A0AAP2RCC2"/>
<accession>A0AAP2RCC2</accession>
<dbReference type="EMBL" id="PGCK01000004">
    <property type="protein sequence ID" value="MCD1294669.1"/>
    <property type="molecule type" value="Genomic_DNA"/>
</dbReference>
<dbReference type="PIRSF" id="PIRSF000808">
    <property type="entry name" value="GalT"/>
    <property type="match status" value="1"/>
</dbReference>
<protein>
    <submittedName>
        <fullName evidence="3">Galactose-1-phosphate uridylyltransferase</fullName>
    </submittedName>
</protein>
<keyword evidence="4" id="KW-1185">Reference proteome</keyword>